<comment type="similarity">
    <text evidence="2">Belongs to the PilY1 family.</text>
</comment>
<evidence type="ECO:0000256" key="3">
    <source>
        <dbReference type="ARBA" id="ARBA00022558"/>
    </source>
</evidence>
<comment type="subcellular location">
    <subcellularLocation>
        <location evidence="1">Fimbrium</location>
    </subcellularLocation>
</comment>
<gene>
    <name evidence="9" type="ORF">VCB98_02565</name>
</gene>
<evidence type="ECO:0000256" key="1">
    <source>
        <dbReference type="ARBA" id="ARBA00004561"/>
    </source>
</evidence>
<organism evidence="9 10">
    <name type="scientific">Natronospira elongata</name>
    <dbReference type="NCBI Taxonomy" id="3110268"/>
    <lineage>
        <taxon>Bacteria</taxon>
        <taxon>Pseudomonadati</taxon>
        <taxon>Pseudomonadota</taxon>
        <taxon>Gammaproteobacteria</taxon>
        <taxon>Natronospirales</taxon>
        <taxon>Natronospiraceae</taxon>
        <taxon>Natronospira</taxon>
    </lineage>
</organism>
<dbReference type="InterPro" id="IPR036465">
    <property type="entry name" value="vWFA_dom_sf"/>
</dbReference>
<dbReference type="InterPro" id="IPR015943">
    <property type="entry name" value="WD40/YVTN_repeat-like_dom_sf"/>
</dbReference>
<accession>A0AAP6JDU1</accession>
<evidence type="ECO:0000259" key="8">
    <source>
        <dbReference type="Pfam" id="PF05567"/>
    </source>
</evidence>
<dbReference type="EMBL" id="JAYGII010000003">
    <property type="protein sequence ID" value="MEA5444696.1"/>
    <property type="molecule type" value="Genomic_DNA"/>
</dbReference>
<feature type="region of interest" description="Disordered" evidence="7">
    <location>
        <begin position="1142"/>
        <end position="1167"/>
    </location>
</feature>
<dbReference type="GO" id="GO:0009289">
    <property type="term" value="C:pilus"/>
    <property type="evidence" value="ECO:0007669"/>
    <property type="project" value="UniProtKB-SubCell"/>
</dbReference>
<keyword evidence="10" id="KW-1185">Reference proteome</keyword>
<dbReference type="RefSeq" id="WP_346050172.1">
    <property type="nucleotide sequence ID" value="NZ_JAYGII010000003.1"/>
</dbReference>
<feature type="domain" description="PilY1 beta-propeller" evidence="8">
    <location>
        <begin position="654"/>
        <end position="984"/>
    </location>
</feature>
<dbReference type="Pfam" id="PF05567">
    <property type="entry name" value="T4P_PilY1"/>
    <property type="match status" value="1"/>
</dbReference>
<evidence type="ECO:0000256" key="7">
    <source>
        <dbReference type="SAM" id="MobiDB-lite"/>
    </source>
</evidence>
<sequence>MKKNPSRMMKRLTAVISAVLFSLLTVPLVTADIARVPLFVTEGGLPPNILFIPDTSESMQEGLSAGRVALDWDNCNPGEDLDPDECPAGARYENSKASIVKRVTQSVVDDYGRTGQIRMGLLSYQQYPPSTDRDDVFDDNNPRTVQWRLTHRPADLRYAEEKCPSFYRPYEPDPDCPLATAWDSDLPWYSENKRFREEHPTLDDVWVFYNVAVPGYYRNTGDTHPPTTDRNTFAHEERDHETHSYRIYQDMSKSNPGQGNAEQDDDSGLWFFNREGAWWWITLTDSMRQRGVDSWGDRVGFFSLNQPEWRANASPGLGYLHVPIGGRDEDGNVDDDHWALIENKLKPQRHDWGPGDGNIMIDETWPLISSGLTPLEGTILTARDYFLGENDYFGSDQGRQGNMSVPESCDANAAIWVTDGLPSVDKDGDALGEDPVEAMRSAREALEKFSVDTGVRTFIVGFAMPPGVAELFEDEDDFETDNPLDFLAEAGGTGTAFDAQDEDDLDEIMDAIFEQIVRDARSSAASIATNSTRLDTDTLAFLASFDTTDWAGELRAYRITDEATLGDLHWDAEEMLPGPFQRHIITWDPESENTRRFRWDVADGLTDDQKELLNVNPDTGDVDGLGMERLWWLRGDQSDEGAGEGELRQRERLLGDIVNSDPLFVHAQDFGYRNDEDFDGGGSYSQHVHDMRENRPMLYVAANDGKLHGFDAETGEEVFSYVPDAIMHKLNRLTSQDYQREYFFDGSPRVNDVWDGSNWRRILVGSFGAGERGVYALDISNPEDPEVLWERVGGPTTGPNAVDHAHEDIGYVLGQPSVGKTASGDWVVMVPSGYQSENDRAALVFLDPLNGEEVDDPFLPDDDDNPAGNGMATPIPVDIEGDRLIDRIYMGDLQGQLWRVDVSGNNWRAPGGLRSGNTPVPLFTAEGPNGEVQPITVRPQVARSPDGDVFVFFGTGKYFENDDNLVVSNPDVQSFYGIRDQESEIERDDLLQQEIIDELEDFDFELRVTTDHELTTEDGWYLDLISPLSHRGREGERVIFNPIFRNGRIIFPTMIPSEDPCAAGGDGWLMEMEAFSGSRLDFSPFDLAGDGEFGEESYVETTIDGETVKVPVSGIRSRVGIPTTPAIISSGPGIEGKMMMGSEAEMEELPMEKGDDSLGRQSWRQNR</sequence>
<evidence type="ECO:0000313" key="9">
    <source>
        <dbReference type="EMBL" id="MEA5444696.1"/>
    </source>
</evidence>
<evidence type="ECO:0000256" key="2">
    <source>
        <dbReference type="ARBA" id="ARBA00008387"/>
    </source>
</evidence>
<reference evidence="9 10" key="1">
    <citation type="submission" date="2023-12" db="EMBL/GenBank/DDBJ databases">
        <title>Whole-genome sequencing of halo(alkali)philic microorganisms from hypersaline lakes.</title>
        <authorList>
            <person name="Sorokin D.Y."/>
            <person name="Merkel A.Y."/>
            <person name="Messina E."/>
            <person name="Yakimov M."/>
        </authorList>
    </citation>
    <scope>NUCLEOTIDE SEQUENCE [LARGE SCALE GENOMIC DNA]</scope>
    <source>
        <strain evidence="9 10">AB-CW1</strain>
    </source>
</reference>
<dbReference type="InterPro" id="IPR011047">
    <property type="entry name" value="Quinoprotein_ADH-like_sf"/>
</dbReference>
<evidence type="ECO:0000256" key="4">
    <source>
        <dbReference type="ARBA" id="ARBA00022723"/>
    </source>
</evidence>
<keyword evidence="4" id="KW-0479">Metal-binding</keyword>
<comment type="caution">
    <text evidence="9">The sequence shown here is derived from an EMBL/GenBank/DDBJ whole genome shotgun (WGS) entry which is preliminary data.</text>
</comment>
<dbReference type="Gene3D" id="2.130.10.10">
    <property type="entry name" value="YVTN repeat-like/Quinoprotein amine dehydrogenase"/>
    <property type="match status" value="1"/>
</dbReference>
<evidence type="ECO:0000256" key="6">
    <source>
        <dbReference type="ARBA" id="ARBA00023263"/>
    </source>
</evidence>
<dbReference type="SUPFAM" id="SSF50998">
    <property type="entry name" value="Quinoprotein alcohol dehydrogenase-like"/>
    <property type="match status" value="1"/>
</dbReference>
<proteinExistence type="inferred from homology"/>
<keyword evidence="5" id="KW-0106">Calcium</keyword>
<dbReference type="InterPro" id="IPR008707">
    <property type="entry name" value="B-propeller_PilY1"/>
</dbReference>
<name>A0AAP6JDU1_9GAMM</name>
<protein>
    <submittedName>
        <fullName evidence="9">PilC/PilY family type IV pilus protein</fullName>
    </submittedName>
</protein>
<evidence type="ECO:0000313" key="10">
    <source>
        <dbReference type="Proteomes" id="UP001302316"/>
    </source>
</evidence>
<evidence type="ECO:0000256" key="5">
    <source>
        <dbReference type="ARBA" id="ARBA00022837"/>
    </source>
</evidence>
<dbReference type="Gene3D" id="3.40.50.410">
    <property type="entry name" value="von Willebrand factor, type A domain"/>
    <property type="match status" value="1"/>
</dbReference>
<keyword evidence="3" id="KW-1029">Fimbrium biogenesis</keyword>
<dbReference type="Proteomes" id="UP001302316">
    <property type="component" value="Unassembled WGS sequence"/>
</dbReference>
<dbReference type="AlphaFoldDB" id="A0AAP6JDU1"/>
<dbReference type="GO" id="GO:0046872">
    <property type="term" value="F:metal ion binding"/>
    <property type="evidence" value="ECO:0007669"/>
    <property type="project" value="UniProtKB-KW"/>
</dbReference>
<keyword evidence="6" id="KW-0281">Fimbrium</keyword>